<dbReference type="SUPFAM" id="SSF57716">
    <property type="entry name" value="Glucocorticoid receptor-like (DNA-binding domain)"/>
    <property type="match status" value="2"/>
</dbReference>
<dbReference type="InterPro" id="IPR004210">
    <property type="entry name" value="BESS_motif"/>
</dbReference>
<dbReference type="SMART" id="SM00980">
    <property type="entry name" value="THAP"/>
    <property type="match status" value="2"/>
</dbReference>
<evidence type="ECO:0000313" key="9">
    <source>
        <dbReference type="Proteomes" id="UP000494040"/>
    </source>
</evidence>
<keyword evidence="3" id="KW-0862">Zinc</keyword>
<keyword evidence="4 5" id="KW-0238">DNA-binding</keyword>
<evidence type="ECO:0000256" key="1">
    <source>
        <dbReference type="ARBA" id="ARBA00022723"/>
    </source>
</evidence>
<feature type="region of interest" description="Disordered" evidence="6">
    <location>
        <begin position="1"/>
        <end position="26"/>
    </location>
</feature>
<dbReference type="PROSITE" id="PS50950">
    <property type="entry name" value="ZF_THAP"/>
    <property type="match status" value="2"/>
</dbReference>
<dbReference type="Proteomes" id="UP000494040">
    <property type="component" value="Unassembled WGS sequence"/>
</dbReference>
<evidence type="ECO:0000313" key="8">
    <source>
        <dbReference type="EnsemblMetazoa" id="XP_014249694.1"/>
    </source>
</evidence>
<dbReference type="GO" id="GO:0003677">
    <property type="term" value="F:DNA binding"/>
    <property type="evidence" value="ECO:0007669"/>
    <property type="project" value="UniProtKB-UniRule"/>
</dbReference>
<dbReference type="KEGG" id="clec:106666778"/>
<reference evidence="8" key="1">
    <citation type="submission" date="2022-01" db="UniProtKB">
        <authorList>
            <consortium name="EnsemblMetazoa"/>
        </authorList>
    </citation>
    <scope>IDENTIFICATION</scope>
</reference>
<dbReference type="Pfam" id="PF02944">
    <property type="entry name" value="BESS"/>
    <property type="match status" value="1"/>
</dbReference>
<keyword evidence="2 5" id="KW-0863">Zinc-finger</keyword>
<dbReference type="RefSeq" id="XP_014249694.1">
    <property type="nucleotide sequence ID" value="XM_014394208.2"/>
</dbReference>
<organism evidence="8 9">
    <name type="scientific">Cimex lectularius</name>
    <name type="common">Bed bug</name>
    <name type="synonym">Acanthia lectularia</name>
    <dbReference type="NCBI Taxonomy" id="79782"/>
    <lineage>
        <taxon>Eukaryota</taxon>
        <taxon>Metazoa</taxon>
        <taxon>Ecdysozoa</taxon>
        <taxon>Arthropoda</taxon>
        <taxon>Hexapoda</taxon>
        <taxon>Insecta</taxon>
        <taxon>Pterygota</taxon>
        <taxon>Neoptera</taxon>
        <taxon>Paraneoptera</taxon>
        <taxon>Hemiptera</taxon>
        <taxon>Heteroptera</taxon>
        <taxon>Panheteroptera</taxon>
        <taxon>Cimicomorpha</taxon>
        <taxon>Cimicidae</taxon>
        <taxon>Cimex</taxon>
    </lineage>
</organism>
<dbReference type="OrthoDB" id="8123506at2759"/>
<dbReference type="Pfam" id="PF05485">
    <property type="entry name" value="THAP"/>
    <property type="match status" value="2"/>
</dbReference>
<dbReference type="EnsemblMetazoa" id="XM_014394208.2">
    <property type="protein sequence ID" value="XP_014249694.1"/>
    <property type="gene ID" value="LOC106666778"/>
</dbReference>
<evidence type="ECO:0000256" key="3">
    <source>
        <dbReference type="ARBA" id="ARBA00022833"/>
    </source>
</evidence>
<dbReference type="AlphaFoldDB" id="A0A8I6RQG3"/>
<evidence type="ECO:0000259" key="7">
    <source>
        <dbReference type="PROSITE" id="PS50950"/>
    </source>
</evidence>
<proteinExistence type="predicted"/>
<keyword evidence="1" id="KW-0479">Metal-binding</keyword>
<keyword evidence="9" id="KW-1185">Reference proteome</keyword>
<evidence type="ECO:0000256" key="4">
    <source>
        <dbReference type="ARBA" id="ARBA00023125"/>
    </source>
</evidence>
<feature type="domain" description="THAP-type" evidence="7">
    <location>
        <begin position="190"/>
        <end position="272"/>
    </location>
</feature>
<dbReference type="GO" id="GO:0008270">
    <property type="term" value="F:zinc ion binding"/>
    <property type="evidence" value="ECO:0007669"/>
    <property type="project" value="UniProtKB-KW"/>
</dbReference>
<protein>
    <recommendedName>
        <fullName evidence="7">THAP-type domain-containing protein</fullName>
    </recommendedName>
</protein>
<feature type="compositionally biased region" description="Basic and acidic residues" evidence="6">
    <location>
        <begin position="1"/>
        <end position="11"/>
    </location>
</feature>
<evidence type="ECO:0000256" key="5">
    <source>
        <dbReference type="PROSITE-ProRule" id="PRU00309"/>
    </source>
</evidence>
<dbReference type="GeneID" id="106666778"/>
<name>A0A8I6RQG3_CIMLE</name>
<dbReference type="InterPro" id="IPR006612">
    <property type="entry name" value="THAP_Znf"/>
</dbReference>
<feature type="domain" description="THAP-type" evidence="7">
    <location>
        <begin position="88"/>
        <end position="180"/>
    </location>
</feature>
<evidence type="ECO:0000256" key="6">
    <source>
        <dbReference type="SAM" id="MobiDB-lite"/>
    </source>
</evidence>
<evidence type="ECO:0000256" key="2">
    <source>
        <dbReference type="ARBA" id="ARBA00022771"/>
    </source>
</evidence>
<accession>A0A8I6RQG3</accession>
<sequence>MPGNRDKHDSLYHPTTRSKRKKTKLTREKVGDLMIDCSIKEEGSNVLPNAQKQAVELPVSGSMQGASYDNAPADMSSASNLTKVCNRVNIIRCIVPACGSNSITCPNMTFIHLPIENNLRKTWLKAIGVSNQLYLPKEINRPQYCCQRHFDLTHDSLNYDKWFSGEEELKLYKGVLPRFNIKLKNEQEILASQDWPCFVPSCSSSVHKCPGKLFIKVPAINEMRARWFEAVGRTDFDSGNYYCCVDHFDMNVDICRKDKTFLIKCDTIPHRNINLKTVVKEIDNYNTTTNNEIKIKMESDYMDLMDEQIMSLKELKDISTSEVVWVSNPTDSNSEDTNLLIDPLNGKDTFNRDVKSKEMYLLSLLPDLKEMSESQIETFKTKIYETIRIVKARK</sequence>